<keyword evidence="3 10" id="KW-0808">Transferase</keyword>
<comment type="catalytic activity">
    <reaction evidence="10">
        <text>a very-long-chain acyl-CoA + malonyl-CoA + H(+) = a very-long-chain 3-oxoacyl-CoA + CO2 + CoA</text>
        <dbReference type="Rhea" id="RHEA:32727"/>
        <dbReference type="ChEBI" id="CHEBI:15378"/>
        <dbReference type="ChEBI" id="CHEBI:16526"/>
        <dbReference type="ChEBI" id="CHEBI:57287"/>
        <dbReference type="ChEBI" id="CHEBI:57384"/>
        <dbReference type="ChEBI" id="CHEBI:90725"/>
        <dbReference type="ChEBI" id="CHEBI:90736"/>
        <dbReference type="EC" id="2.3.1.199"/>
    </reaction>
</comment>
<dbReference type="GO" id="GO:0034625">
    <property type="term" value="P:fatty acid elongation, monounsaturated fatty acid"/>
    <property type="evidence" value="ECO:0007669"/>
    <property type="project" value="TreeGrafter"/>
</dbReference>
<comment type="subcellular location">
    <subcellularLocation>
        <location evidence="1">Membrane</location>
        <topology evidence="1">Multi-pass membrane protein</topology>
    </subcellularLocation>
</comment>
<feature type="region of interest" description="Disordered" evidence="11">
    <location>
        <begin position="256"/>
        <end position="289"/>
    </location>
</feature>
<feature type="transmembrane region" description="Helical" evidence="10">
    <location>
        <begin position="136"/>
        <end position="155"/>
    </location>
</feature>
<comment type="similarity">
    <text evidence="10">Belongs to the ELO family.</text>
</comment>
<evidence type="ECO:0000256" key="6">
    <source>
        <dbReference type="ARBA" id="ARBA00022989"/>
    </source>
</evidence>
<dbReference type="STRING" id="407821.A0A087UPI1"/>
<dbReference type="OrthoDB" id="434092at2759"/>
<keyword evidence="2 10" id="KW-0444">Lipid biosynthesis</keyword>
<keyword evidence="5 10" id="KW-0276">Fatty acid metabolism</keyword>
<keyword evidence="8 10" id="KW-0472">Membrane</keyword>
<feature type="transmembrane region" description="Helical" evidence="10">
    <location>
        <begin position="167"/>
        <end position="187"/>
    </location>
</feature>
<keyword evidence="4 10" id="KW-0812">Transmembrane</keyword>
<evidence type="ECO:0000256" key="10">
    <source>
        <dbReference type="RuleBase" id="RU361115"/>
    </source>
</evidence>
<evidence type="ECO:0000256" key="2">
    <source>
        <dbReference type="ARBA" id="ARBA00022516"/>
    </source>
</evidence>
<dbReference type="AlphaFoldDB" id="A0A087UPI1"/>
<dbReference type="GO" id="GO:0034626">
    <property type="term" value="P:fatty acid elongation, polyunsaturated fatty acid"/>
    <property type="evidence" value="ECO:0007669"/>
    <property type="project" value="TreeGrafter"/>
</dbReference>
<protein>
    <recommendedName>
        <fullName evidence="10">Elongation of very long chain fatty acids protein</fullName>
        <ecNumber evidence="10">2.3.1.199</ecNumber>
    </recommendedName>
    <alternativeName>
        <fullName evidence="10">Very-long-chain 3-oxoacyl-CoA synthase</fullName>
    </alternativeName>
</protein>
<dbReference type="PANTHER" id="PTHR11157">
    <property type="entry name" value="FATTY ACID ACYL TRANSFERASE-RELATED"/>
    <property type="match status" value="1"/>
</dbReference>
<name>A0A087UPI1_STEMI</name>
<dbReference type="GO" id="GO:0042761">
    <property type="term" value="P:very long-chain fatty acid biosynthetic process"/>
    <property type="evidence" value="ECO:0007669"/>
    <property type="project" value="TreeGrafter"/>
</dbReference>
<evidence type="ECO:0000256" key="8">
    <source>
        <dbReference type="ARBA" id="ARBA00023136"/>
    </source>
</evidence>
<feature type="transmembrane region" description="Helical" evidence="10">
    <location>
        <begin position="103"/>
        <end position="129"/>
    </location>
</feature>
<sequence>MGFLDEFREAMYDGDPTIREWFLIKSNFWPPFLSCMYLLTIKVIGPYFMRNRKPYELRKIMAFYNLFLVVTYLIALVTFIYNLKNLNTMKLCEISRVSRQDATYVMATCGWVVYLLKYVEFFDTIFFVLRKKDHMITNLHVIHHGSLPLCGWMLFRTERTGIQGFPTMLNSMVHTVMYFYYFLAALGPSIRKYLWWKRYLTILQMTQFIIIFIFATVITPLAGCSARKSSIYIHVFTAVVFFILFYNFYRHSFKPTKSHQNGISKREKHEDKCSNGKVMNGHATKIKSN</sequence>
<dbReference type="EC" id="2.3.1.199" evidence="10"/>
<evidence type="ECO:0000256" key="9">
    <source>
        <dbReference type="ARBA" id="ARBA00023160"/>
    </source>
</evidence>
<evidence type="ECO:0000256" key="11">
    <source>
        <dbReference type="SAM" id="MobiDB-lite"/>
    </source>
</evidence>
<evidence type="ECO:0000256" key="5">
    <source>
        <dbReference type="ARBA" id="ARBA00022832"/>
    </source>
</evidence>
<feature type="non-terminal residue" evidence="12">
    <location>
        <position position="289"/>
    </location>
</feature>
<gene>
    <name evidence="12" type="ORF">X975_12350</name>
</gene>
<evidence type="ECO:0000256" key="1">
    <source>
        <dbReference type="ARBA" id="ARBA00004141"/>
    </source>
</evidence>
<feature type="transmembrane region" description="Helical" evidence="10">
    <location>
        <begin position="61"/>
        <end position="83"/>
    </location>
</feature>
<keyword evidence="7 10" id="KW-0443">Lipid metabolism</keyword>
<dbReference type="Pfam" id="PF01151">
    <property type="entry name" value="ELO"/>
    <property type="match status" value="1"/>
</dbReference>
<dbReference type="GO" id="GO:0030148">
    <property type="term" value="P:sphingolipid biosynthetic process"/>
    <property type="evidence" value="ECO:0007669"/>
    <property type="project" value="TreeGrafter"/>
</dbReference>
<keyword evidence="13" id="KW-1185">Reference proteome</keyword>
<evidence type="ECO:0000256" key="7">
    <source>
        <dbReference type="ARBA" id="ARBA00023098"/>
    </source>
</evidence>
<keyword evidence="6 10" id="KW-1133">Transmembrane helix</keyword>
<organism evidence="12 13">
    <name type="scientific">Stegodyphus mimosarum</name>
    <name type="common">African social velvet spider</name>
    <dbReference type="NCBI Taxonomy" id="407821"/>
    <lineage>
        <taxon>Eukaryota</taxon>
        <taxon>Metazoa</taxon>
        <taxon>Ecdysozoa</taxon>
        <taxon>Arthropoda</taxon>
        <taxon>Chelicerata</taxon>
        <taxon>Arachnida</taxon>
        <taxon>Araneae</taxon>
        <taxon>Araneomorphae</taxon>
        <taxon>Entelegynae</taxon>
        <taxon>Eresoidea</taxon>
        <taxon>Eresidae</taxon>
        <taxon>Stegodyphus</taxon>
    </lineage>
</organism>
<dbReference type="Proteomes" id="UP000054359">
    <property type="component" value="Unassembled WGS sequence"/>
</dbReference>
<evidence type="ECO:0000313" key="12">
    <source>
        <dbReference type="EMBL" id="KFM79270.1"/>
    </source>
</evidence>
<keyword evidence="9 10" id="KW-0275">Fatty acid biosynthesis</keyword>
<feature type="compositionally biased region" description="Basic and acidic residues" evidence="11">
    <location>
        <begin position="264"/>
        <end position="274"/>
    </location>
</feature>
<evidence type="ECO:0000256" key="4">
    <source>
        <dbReference type="ARBA" id="ARBA00022692"/>
    </source>
</evidence>
<dbReference type="GO" id="GO:0005789">
    <property type="term" value="C:endoplasmic reticulum membrane"/>
    <property type="evidence" value="ECO:0007669"/>
    <property type="project" value="TreeGrafter"/>
</dbReference>
<dbReference type="EMBL" id="KK120880">
    <property type="protein sequence ID" value="KFM79270.1"/>
    <property type="molecule type" value="Genomic_DNA"/>
</dbReference>
<dbReference type="GO" id="GO:0019367">
    <property type="term" value="P:fatty acid elongation, saturated fatty acid"/>
    <property type="evidence" value="ECO:0007669"/>
    <property type="project" value="TreeGrafter"/>
</dbReference>
<dbReference type="InterPro" id="IPR002076">
    <property type="entry name" value="ELO_fam"/>
</dbReference>
<evidence type="ECO:0000256" key="3">
    <source>
        <dbReference type="ARBA" id="ARBA00022679"/>
    </source>
</evidence>
<feature type="transmembrane region" description="Helical" evidence="10">
    <location>
        <begin position="231"/>
        <end position="249"/>
    </location>
</feature>
<feature type="transmembrane region" description="Helical" evidence="10">
    <location>
        <begin position="28"/>
        <end position="49"/>
    </location>
</feature>
<feature type="transmembrane region" description="Helical" evidence="10">
    <location>
        <begin position="199"/>
        <end position="219"/>
    </location>
</feature>
<reference evidence="12 13" key="1">
    <citation type="submission" date="2013-11" db="EMBL/GenBank/DDBJ databases">
        <title>Genome sequencing of Stegodyphus mimosarum.</title>
        <authorList>
            <person name="Bechsgaard J."/>
        </authorList>
    </citation>
    <scope>NUCLEOTIDE SEQUENCE [LARGE SCALE GENOMIC DNA]</scope>
</reference>
<dbReference type="OMA" id="WMLFRTE"/>
<dbReference type="GO" id="GO:0009922">
    <property type="term" value="F:fatty acid elongase activity"/>
    <property type="evidence" value="ECO:0007669"/>
    <property type="project" value="UniProtKB-EC"/>
</dbReference>
<proteinExistence type="inferred from homology"/>
<accession>A0A087UPI1</accession>
<evidence type="ECO:0000313" key="13">
    <source>
        <dbReference type="Proteomes" id="UP000054359"/>
    </source>
</evidence>